<dbReference type="RefSeq" id="WP_092560189.1">
    <property type="nucleotide sequence ID" value="NZ_FOYZ01000005.1"/>
</dbReference>
<feature type="transmembrane region" description="Helical" evidence="1">
    <location>
        <begin position="41"/>
        <end position="62"/>
    </location>
</feature>
<dbReference type="Pfam" id="PF19629">
    <property type="entry name" value="DUF6133"/>
    <property type="match status" value="1"/>
</dbReference>
<proteinExistence type="predicted"/>
<accession>A0A1I6JF48</accession>
<dbReference type="InterPro" id="IPR045765">
    <property type="entry name" value="DUF6133"/>
</dbReference>
<dbReference type="STRING" id="37658.SAMN05661086_01631"/>
<sequence length="82" mass="9164">MKKNSDRVNEWVVTIQSKAMSQMKKVMGKLQESDGNFVEEALKYVIAIVIGGVLLTGLCRIFNVNILKGLEDGVNNLFNYKA</sequence>
<protein>
    <submittedName>
        <fullName evidence="2">Uncharacterized protein</fullName>
    </submittedName>
</protein>
<keyword evidence="1" id="KW-0812">Transmembrane</keyword>
<evidence type="ECO:0000313" key="2">
    <source>
        <dbReference type="EMBL" id="SFR77596.1"/>
    </source>
</evidence>
<keyword evidence="3" id="KW-1185">Reference proteome</keyword>
<name>A0A1I6JF48_9FIRM</name>
<dbReference type="EMBL" id="FOYZ01000005">
    <property type="protein sequence ID" value="SFR77596.1"/>
    <property type="molecule type" value="Genomic_DNA"/>
</dbReference>
<evidence type="ECO:0000313" key="3">
    <source>
        <dbReference type="Proteomes" id="UP000199659"/>
    </source>
</evidence>
<evidence type="ECO:0000256" key="1">
    <source>
        <dbReference type="SAM" id="Phobius"/>
    </source>
</evidence>
<keyword evidence="1" id="KW-1133">Transmembrane helix</keyword>
<reference evidence="2 3" key="1">
    <citation type="submission" date="2016-10" db="EMBL/GenBank/DDBJ databases">
        <authorList>
            <person name="de Groot N.N."/>
        </authorList>
    </citation>
    <scope>NUCLEOTIDE SEQUENCE [LARGE SCALE GENOMIC DNA]</scope>
    <source>
        <strain evidence="2 3">743A</strain>
    </source>
</reference>
<dbReference type="AlphaFoldDB" id="A0A1I6JF48"/>
<gene>
    <name evidence="2" type="ORF">SAMN05661086_01631</name>
</gene>
<keyword evidence="1" id="KW-0472">Membrane</keyword>
<dbReference type="Proteomes" id="UP000199659">
    <property type="component" value="Unassembled WGS sequence"/>
</dbReference>
<dbReference type="OrthoDB" id="9942182at2"/>
<organism evidence="2 3">
    <name type="scientific">Anaeromicropila populeti</name>
    <dbReference type="NCBI Taxonomy" id="37658"/>
    <lineage>
        <taxon>Bacteria</taxon>
        <taxon>Bacillati</taxon>
        <taxon>Bacillota</taxon>
        <taxon>Clostridia</taxon>
        <taxon>Lachnospirales</taxon>
        <taxon>Lachnospiraceae</taxon>
        <taxon>Anaeromicropila</taxon>
    </lineage>
</organism>